<protein>
    <submittedName>
        <fullName evidence="2">Uncharacterized protein</fullName>
    </submittedName>
</protein>
<name>A0AAP0F4L4_9MAGN</name>
<comment type="caution">
    <text evidence="2">The sequence shown here is derived from an EMBL/GenBank/DDBJ whole genome shotgun (WGS) entry which is preliminary data.</text>
</comment>
<keyword evidence="1" id="KW-0812">Transmembrane</keyword>
<dbReference type="AlphaFoldDB" id="A0AAP0F4L4"/>
<feature type="transmembrane region" description="Helical" evidence="1">
    <location>
        <begin position="32"/>
        <end position="52"/>
    </location>
</feature>
<keyword evidence="3" id="KW-1185">Reference proteome</keyword>
<organism evidence="2 3">
    <name type="scientific">Stephania japonica</name>
    <dbReference type="NCBI Taxonomy" id="461633"/>
    <lineage>
        <taxon>Eukaryota</taxon>
        <taxon>Viridiplantae</taxon>
        <taxon>Streptophyta</taxon>
        <taxon>Embryophyta</taxon>
        <taxon>Tracheophyta</taxon>
        <taxon>Spermatophyta</taxon>
        <taxon>Magnoliopsida</taxon>
        <taxon>Ranunculales</taxon>
        <taxon>Menispermaceae</taxon>
        <taxon>Menispermoideae</taxon>
        <taxon>Cissampelideae</taxon>
        <taxon>Stephania</taxon>
    </lineage>
</organism>
<keyword evidence="1" id="KW-0472">Membrane</keyword>
<evidence type="ECO:0000313" key="2">
    <source>
        <dbReference type="EMBL" id="KAK9102468.1"/>
    </source>
</evidence>
<dbReference type="EMBL" id="JBBNAE010000008">
    <property type="protein sequence ID" value="KAK9102468.1"/>
    <property type="molecule type" value="Genomic_DNA"/>
</dbReference>
<reference evidence="2 3" key="1">
    <citation type="submission" date="2024-01" db="EMBL/GenBank/DDBJ databases">
        <title>Genome assemblies of Stephania.</title>
        <authorList>
            <person name="Yang L."/>
        </authorList>
    </citation>
    <scope>NUCLEOTIDE SEQUENCE [LARGE SCALE GENOMIC DNA]</scope>
    <source>
        <strain evidence="2">QJT</strain>
        <tissue evidence="2">Leaf</tissue>
    </source>
</reference>
<accession>A0AAP0F4L4</accession>
<keyword evidence="1" id="KW-1133">Transmembrane helix</keyword>
<gene>
    <name evidence="2" type="ORF">Sjap_019722</name>
</gene>
<feature type="transmembrane region" description="Helical" evidence="1">
    <location>
        <begin position="72"/>
        <end position="94"/>
    </location>
</feature>
<dbReference type="Proteomes" id="UP001417504">
    <property type="component" value="Unassembled WGS sequence"/>
</dbReference>
<evidence type="ECO:0000256" key="1">
    <source>
        <dbReference type="SAM" id="Phobius"/>
    </source>
</evidence>
<proteinExistence type="predicted"/>
<evidence type="ECO:0000313" key="3">
    <source>
        <dbReference type="Proteomes" id="UP001417504"/>
    </source>
</evidence>
<sequence>MLFKCWSWRYWCFHILLVAFDVCMYVVSTINLLLSLLCWISCLGIWILVATLGDHGNSGGPGGDLAGYSGYLMQMGYRFFKFWVHLSCVVGLGLKSHLFKASYFRVDLFCIF</sequence>